<evidence type="ECO:0000256" key="7">
    <source>
        <dbReference type="RuleBase" id="RU363019"/>
    </source>
</evidence>
<comment type="subcellular location">
    <subcellularLocation>
        <location evidence="2">Cytoplasm</location>
    </subcellularLocation>
</comment>
<reference evidence="9" key="1">
    <citation type="submission" date="2019-05" db="EMBL/GenBank/DDBJ databases">
        <authorList>
            <consortium name="Pathogen Informatics"/>
        </authorList>
    </citation>
    <scope>NUCLEOTIDE SEQUENCE [LARGE SCALE GENOMIC DNA]</scope>
    <source>
        <strain evidence="9">NCTC12965</strain>
    </source>
</reference>
<dbReference type="PROSITE" id="PS50072">
    <property type="entry name" value="CSA_PPIASE_2"/>
    <property type="match status" value="1"/>
</dbReference>
<comment type="function">
    <text evidence="1 7">PPIases accelerate the folding of proteins. It catalyzes the cis-trans isomerization of proline imidic peptide bonds in oligopeptides.</text>
</comment>
<evidence type="ECO:0000259" key="8">
    <source>
        <dbReference type="PROSITE" id="PS50072"/>
    </source>
</evidence>
<dbReference type="PRINTS" id="PR00153">
    <property type="entry name" value="CSAPPISMRASE"/>
</dbReference>
<dbReference type="PANTHER" id="PTHR43246">
    <property type="entry name" value="PEPTIDYL-PROLYL CIS-TRANS ISOMERASE CYP38, CHLOROPLASTIC"/>
    <property type="match status" value="1"/>
</dbReference>
<evidence type="ECO:0000256" key="6">
    <source>
        <dbReference type="ARBA" id="ARBA00023235"/>
    </source>
</evidence>
<proteinExistence type="inferred from homology"/>
<dbReference type="Pfam" id="PF00160">
    <property type="entry name" value="Pro_isomerase"/>
    <property type="match status" value="1"/>
</dbReference>
<evidence type="ECO:0000256" key="3">
    <source>
        <dbReference type="ARBA" id="ARBA00007365"/>
    </source>
</evidence>
<dbReference type="GO" id="GO:0006457">
    <property type="term" value="P:protein folding"/>
    <property type="evidence" value="ECO:0007669"/>
    <property type="project" value="InterPro"/>
</dbReference>
<evidence type="ECO:0000256" key="2">
    <source>
        <dbReference type="ARBA" id="ARBA00004496"/>
    </source>
</evidence>
<dbReference type="InterPro" id="IPR029000">
    <property type="entry name" value="Cyclophilin-like_dom_sf"/>
</dbReference>
<dbReference type="FunFam" id="2.40.100.10:FF:000004">
    <property type="entry name" value="Peptidyl-prolyl cis-trans isomerase"/>
    <property type="match status" value="1"/>
</dbReference>
<name>A0A4U9U296_SERFO</name>
<dbReference type="SUPFAM" id="SSF50891">
    <property type="entry name" value="Cyclophilin-like"/>
    <property type="match status" value="1"/>
</dbReference>
<evidence type="ECO:0000313" key="9">
    <source>
        <dbReference type="EMBL" id="VTR25112.1"/>
    </source>
</evidence>
<dbReference type="NCBIfam" id="NF008057">
    <property type="entry name" value="PRK10791.1"/>
    <property type="match status" value="1"/>
</dbReference>
<dbReference type="PROSITE" id="PS00170">
    <property type="entry name" value="CSA_PPIASE_1"/>
    <property type="match status" value="1"/>
</dbReference>
<dbReference type="EC" id="5.2.1.8" evidence="7"/>
<protein>
    <recommendedName>
        <fullName evidence="7">Peptidyl-prolyl cis-trans isomerase</fullName>
        <shortName evidence="7">PPIase</shortName>
        <ecNumber evidence="7">5.2.1.8</ecNumber>
    </recommendedName>
</protein>
<dbReference type="GO" id="GO:0005737">
    <property type="term" value="C:cytoplasm"/>
    <property type="evidence" value="ECO:0007669"/>
    <property type="project" value="UniProtKB-SubCell"/>
</dbReference>
<keyword evidence="6 7" id="KW-0413">Isomerase</keyword>
<dbReference type="InterPro" id="IPR044665">
    <property type="entry name" value="E_coli_cyclophilin_A-like"/>
</dbReference>
<comment type="catalytic activity">
    <reaction evidence="7">
        <text>[protein]-peptidylproline (omega=180) = [protein]-peptidylproline (omega=0)</text>
        <dbReference type="Rhea" id="RHEA:16237"/>
        <dbReference type="Rhea" id="RHEA-COMP:10747"/>
        <dbReference type="Rhea" id="RHEA-COMP:10748"/>
        <dbReference type="ChEBI" id="CHEBI:83833"/>
        <dbReference type="ChEBI" id="CHEBI:83834"/>
        <dbReference type="EC" id="5.2.1.8"/>
    </reaction>
</comment>
<keyword evidence="4" id="KW-0963">Cytoplasm</keyword>
<evidence type="ECO:0000256" key="1">
    <source>
        <dbReference type="ARBA" id="ARBA00002388"/>
    </source>
</evidence>
<dbReference type="CDD" id="cd01920">
    <property type="entry name" value="cyclophilin_EcCYP_like"/>
    <property type="match status" value="1"/>
</dbReference>
<gene>
    <name evidence="9" type="primary">ppiB</name>
    <name evidence="9" type="ORF">NCTC12965_02115</name>
</gene>
<dbReference type="InterPro" id="IPR002130">
    <property type="entry name" value="Cyclophilin-type_PPIase_dom"/>
</dbReference>
<evidence type="ECO:0000256" key="5">
    <source>
        <dbReference type="ARBA" id="ARBA00023110"/>
    </source>
</evidence>
<dbReference type="EMBL" id="CABEEZ010000038">
    <property type="protein sequence ID" value="VTR25112.1"/>
    <property type="molecule type" value="Genomic_DNA"/>
</dbReference>
<dbReference type="InterPro" id="IPR020892">
    <property type="entry name" value="Cyclophilin-type_PPIase_CS"/>
</dbReference>
<dbReference type="Gene3D" id="2.40.100.10">
    <property type="entry name" value="Cyclophilin-like"/>
    <property type="match status" value="1"/>
</dbReference>
<dbReference type="GO" id="GO:0003755">
    <property type="term" value="F:peptidyl-prolyl cis-trans isomerase activity"/>
    <property type="evidence" value="ECO:0007669"/>
    <property type="project" value="UniProtKB-UniRule"/>
</dbReference>
<comment type="similarity">
    <text evidence="3 7">Belongs to the cyclophilin-type PPIase family.</text>
</comment>
<keyword evidence="5 7" id="KW-0697">Rotamase</keyword>
<evidence type="ECO:0000256" key="4">
    <source>
        <dbReference type="ARBA" id="ARBA00022490"/>
    </source>
</evidence>
<feature type="domain" description="PPIase cyclophilin-type" evidence="8">
    <location>
        <begin position="1"/>
        <end position="162"/>
    </location>
</feature>
<sequence length="164" mass="18180">MVTFHTNHGDIVIKTFADKAPVTVENFLNYCREGFYNNTIFHRVINGFMVQGGGFEPGMHQKDTKATIKNEANNGLKNTRGTLAMARTNDPHSATAQFFINVVDNDFLNFRAENSQGWGYCVFAEVAEGIGRGREDQSGKNCRSGMHQDVPVEDVVITSVTVSE</sequence>
<organism evidence="9">
    <name type="scientific">Serratia fonticola</name>
    <dbReference type="NCBI Taxonomy" id="47917"/>
    <lineage>
        <taxon>Bacteria</taxon>
        <taxon>Pseudomonadati</taxon>
        <taxon>Pseudomonadota</taxon>
        <taxon>Gammaproteobacteria</taxon>
        <taxon>Enterobacterales</taxon>
        <taxon>Yersiniaceae</taxon>
        <taxon>Serratia</taxon>
    </lineage>
</organism>
<accession>A0A4U9U296</accession>
<dbReference type="AlphaFoldDB" id="A0A4U9U296"/>